<evidence type="ECO:0000256" key="4">
    <source>
        <dbReference type="ARBA" id="ARBA00038306"/>
    </source>
</evidence>
<dbReference type="Proteomes" id="UP000557392">
    <property type="component" value="Unassembled WGS sequence"/>
</dbReference>
<accession>A0A7W6JSF0</accession>
<dbReference type="AlphaFoldDB" id="A0A7W6JSF0"/>
<comment type="similarity">
    <text evidence="4">Belongs to the Omp25/RopB family.</text>
</comment>
<evidence type="ECO:0000256" key="3">
    <source>
        <dbReference type="ARBA" id="ARBA00023136"/>
    </source>
</evidence>
<protein>
    <submittedName>
        <fullName evidence="7">Outer membrane immunogenic protein</fullName>
    </submittedName>
</protein>
<comment type="subcellular location">
    <subcellularLocation>
        <location evidence="1">Membrane</location>
    </subcellularLocation>
</comment>
<dbReference type="EMBL" id="JACIEH010000002">
    <property type="protein sequence ID" value="MBB4098748.1"/>
    <property type="molecule type" value="Genomic_DNA"/>
</dbReference>
<feature type="chain" id="PRO_5031557356" evidence="5">
    <location>
        <begin position="24"/>
        <end position="195"/>
    </location>
</feature>
<evidence type="ECO:0000313" key="7">
    <source>
        <dbReference type="EMBL" id="MBB4098748.1"/>
    </source>
</evidence>
<dbReference type="PANTHER" id="PTHR34001:SF3">
    <property type="entry name" value="BLL7405 PROTEIN"/>
    <property type="match status" value="1"/>
</dbReference>
<evidence type="ECO:0000256" key="5">
    <source>
        <dbReference type="SAM" id="SignalP"/>
    </source>
</evidence>
<proteinExistence type="inferred from homology"/>
<keyword evidence="3" id="KW-0472">Membrane</keyword>
<evidence type="ECO:0000259" key="6">
    <source>
        <dbReference type="Pfam" id="PF13505"/>
    </source>
</evidence>
<dbReference type="PANTHER" id="PTHR34001">
    <property type="entry name" value="BLL7405 PROTEIN"/>
    <property type="match status" value="1"/>
</dbReference>
<organism evidence="7 8">
    <name type="scientific">Sphingomonas kyeonggiensis</name>
    <dbReference type="NCBI Taxonomy" id="1268553"/>
    <lineage>
        <taxon>Bacteria</taxon>
        <taxon>Pseudomonadati</taxon>
        <taxon>Pseudomonadota</taxon>
        <taxon>Alphaproteobacteria</taxon>
        <taxon>Sphingomonadales</taxon>
        <taxon>Sphingomonadaceae</taxon>
        <taxon>Sphingomonas</taxon>
    </lineage>
</organism>
<comment type="caution">
    <text evidence="7">The sequence shown here is derived from an EMBL/GenBank/DDBJ whole genome shotgun (WGS) entry which is preliminary data.</text>
</comment>
<keyword evidence="2 5" id="KW-0732">Signal</keyword>
<dbReference type="RefSeq" id="WP_183997786.1">
    <property type="nucleotide sequence ID" value="NZ_JACIEH010000002.1"/>
</dbReference>
<evidence type="ECO:0000313" key="8">
    <source>
        <dbReference type="Proteomes" id="UP000557392"/>
    </source>
</evidence>
<dbReference type="InterPro" id="IPR011250">
    <property type="entry name" value="OMP/PagP_B-barrel"/>
</dbReference>
<dbReference type="Pfam" id="PF13505">
    <property type="entry name" value="OMP_b-brl"/>
    <property type="match status" value="1"/>
</dbReference>
<feature type="signal peptide" evidence="5">
    <location>
        <begin position="1"/>
        <end position="23"/>
    </location>
</feature>
<keyword evidence="8" id="KW-1185">Reference proteome</keyword>
<evidence type="ECO:0000256" key="1">
    <source>
        <dbReference type="ARBA" id="ARBA00004370"/>
    </source>
</evidence>
<dbReference type="InterPro" id="IPR027385">
    <property type="entry name" value="Beta-barrel_OMP"/>
</dbReference>
<feature type="domain" description="Outer membrane protein beta-barrel" evidence="6">
    <location>
        <begin position="11"/>
        <end position="195"/>
    </location>
</feature>
<dbReference type="GO" id="GO:0016020">
    <property type="term" value="C:membrane"/>
    <property type="evidence" value="ECO:0007669"/>
    <property type="project" value="UniProtKB-SubCell"/>
</dbReference>
<evidence type="ECO:0000256" key="2">
    <source>
        <dbReference type="ARBA" id="ARBA00022729"/>
    </source>
</evidence>
<gene>
    <name evidence="7" type="ORF">GGR46_002312</name>
</gene>
<dbReference type="SUPFAM" id="SSF56925">
    <property type="entry name" value="OMPA-like"/>
    <property type="match status" value="1"/>
</dbReference>
<reference evidence="7 8" key="1">
    <citation type="submission" date="2020-08" db="EMBL/GenBank/DDBJ databases">
        <title>Genomic Encyclopedia of Type Strains, Phase IV (KMG-IV): sequencing the most valuable type-strain genomes for metagenomic binning, comparative biology and taxonomic classification.</title>
        <authorList>
            <person name="Goeker M."/>
        </authorList>
    </citation>
    <scope>NUCLEOTIDE SEQUENCE [LARGE SCALE GENOMIC DNA]</scope>
    <source>
        <strain evidence="7 8">DSM 101806</strain>
    </source>
</reference>
<dbReference type="Gene3D" id="2.40.160.20">
    <property type="match status" value="1"/>
</dbReference>
<sequence length="195" mass="20452">MGMIKHATLAILASAAFAVPAMAQDSTSFTGPRVGVEGGWSRVGGGHRVGGDGFTYGATLGYDVAAGNLRVGPEFEISDSTQKECRAAPAIAAGAKDCERSDRDLYAGARIGYVAAPSVLIYGKAGYTNARFSDRIENAGASDVDGADNRSGYRIGAGAEYAVTRNIYVSGEYRYSHWSSNIHQNQLLAGVGLRF</sequence>
<name>A0A7W6JSF0_9SPHN</name>
<dbReference type="InterPro" id="IPR051692">
    <property type="entry name" value="OMP-like"/>
</dbReference>